<protein>
    <recommendedName>
        <fullName evidence="6">Phosphoglycerate mutase-like protein 1</fullName>
    </recommendedName>
</protein>
<dbReference type="Proteomes" id="UP000027138">
    <property type="component" value="Unassembled WGS sequence"/>
</dbReference>
<dbReference type="EMBL" id="KK914318">
    <property type="protein sequence ID" value="KDP41526.1"/>
    <property type="molecule type" value="Genomic_DNA"/>
</dbReference>
<reference evidence="4 5" key="1">
    <citation type="journal article" date="2014" name="PLoS ONE">
        <title>Global Analysis of Gene Expression Profiles in Physic Nut (Jatropha curcas L.) Seedlings Exposed to Salt Stress.</title>
        <authorList>
            <person name="Zhang L."/>
            <person name="Zhang C."/>
            <person name="Wu P."/>
            <person name="Chen Y."/>
            <person name="Li M."/>
            <person name="Jiang H."/>
            <person name="Wu G."/>
        </authorList>
    </citation>
    <scope>NUCLEOTIDE SEQUENCE [LARGE SCALE GENOMIC DNA]</scope>
    <source>
        <strain evidence="5">cv. GZQX0401</strain>
        <tissue evidence="4">Young leaves</tissue>
    </source>
</reference>
<dbReference type="OrthoDB" id="496981at2759"/>
<feature type="compositionally biased region" description="Basic and acidic residues" evidence="3">
    <location>
        <begin position="272"/>
        <end position="282"/>
    </location>
</feature>
<dbReference type="FunFam" id="3.40.50.1240:FF:000066">
    <property type="entry name" value="Phosphoglycerate mutase-like protein 1"/>
    <property type="match status" value="1"/>
</dbReference>
<evidence type="ECO:0000256" key="1">
    <source>
        <dbReference type="ARBA" id="ARBA00038362"/>
    </source>
</evidence>
<gene>
    <name evidence="4" type="ORF">JCGZ_15933</name>
</gene>
<evidence type="ECO:0000313" key="5">
    <source>
        <dbReference type="Proteomes" id="UP000027138"/>
    </source>
</evidence>
<feature type="region of interest" description="Disordered" evidence="3">
    <location>
        <begin position="253"/>
        <end position="282"/>
    </location>
</feature>
<dbReference type="CDD" id="cd07067">
    <property type="entry name" value="HP_PGM_like"/>
    <property type="match status" value="1"/>
</dbReference>
<evidence type="ECO:0000256" key="3">
    <source>
        <dbReference type="SAM" id="MobiDB-lite"/>
    </source>
</evidence>
<dbReference type="SMART" id="SM00855">
    <property type="entry name" value="PGAM"/>
    <property type="match status" value="1"/>
</dbReference>
<sequence>MDGTPGQSLYPLHRTKTIHLVRHAQGIHNVAGDKDYSAYLSEELFDAHLTPLGWEQVDNLHNHVKKCGLNKRIELVIVSPLLRTMQTAVGVFGGGYTDGIEAPPLMMANAGKSDRLAISSINCPPFVAVELCREHLGVHPCDRRRSITEYRPLFPAIDFSLIDSDADILWTADVREENEEVAARGQKFLNWLWTRKENEIAVVTHSGFLYHTLSAFGSDCHPSVKSEICTHFKNCELRSVVIVDRGMVGSDSATTNYPGKVPHGLDLPSDVAAEKHPEAGSV</sequence>
<comment type="similarity">
    <text evidence="1">Belongs to the phosphoglycerate mutase family.</text>
</comment>
<comment type="function">
    <text evidence="2">May play a role in carbohydrates metabolism.</text>
</comment>
<dbReference type="Pfam" id="PF00300">
    <property type="entry name" value="His_Phos_1"/>
    <property type="match status" value="1"/>
</dbReference>
<dbReference type="PANTHER" id="PTHR48100">
    <property type="entry name" value="BROAD-SPECIFICITY PHOSPHATASE YOR283W-RELATED"/>
    <property type="match status" value="1"/>
</dbReference>
<proteinExistence type="inferred from homology"/>
<dbReference type="InterPro" id="IPR029033">
    <property type="entry name" value="His_PPase_superfam"/>
</dbReference>
<name>A0A067KZ89_JATCU</name>
<organism evidence="4 5">
    <name type="scientific">Jatropha curcas</name>
    <name type="common">Barbados nut</name>
    <dbReference type="NCBI Taxonomy" id="180498"/>
    <lineage>
        <taxon>Eukaryota</taxon>
        <taxon>Viridiplantae</taxon>
        <taxon>Streptophyta</taxon>
        <taxon>Embryophyta</taxon>
        <taxon>Tracheophyta</taxon>
        <taxon>Spermatophyta</taxon>
        <taxon>Magnoliopsida</taxon>
        <taxon>eudicotyledons</taxon>
        <taxon>Gunneridae</taxon>
        <taxon>Pentapetalae</taxon>
        <taxon>rosids</taxon>
        <taxon>fabids</taxon>
        <taxon>Malpighiales</taxon>
        <taxon>Euphorbiaceae</taxon>
        <taxon>Crotonoideae</taxon>
        <taxon>Jatropheae</taxon>
        <taxon>Jatropha</taxon>
    </lineage>
</organism>
<dbReference type="GO" id="GO:0005737">
    <property type="term" value="C:cytoplasm"/>
    <property type="evidence" value="ECO:0007669"/>
    <property type="project" value="TreeGrafter"/>
</dbReference>
<evidence type="ECO:0000256" key="2">
    <source>
        <dbReference type="ARBA" id="ARBA00059109"/>
    </source>
</evidence>
<dbReference type="InterPro" id="IPR050275">
    <property type="entry name" value="PGM_Phosphatase"/>
</dbReference>
<dbReference type="Gene3D" id="3.40.50.1240">
    <property type="entry name" value="Phosphoglycerate mutase-like"/>
    <property type="match status" value="1"/>
</dbReference>
<dbReference type="InterPro" id="IPR013078">
    <property type="entry name" value="His_Pase_superF_clade-1"/>
</dbReference>
<accession>A0A067KZ89</accession>
<dbReference type="PANTHER" id="PTHR48100:SF1">
    <property type="entry name" value="HISTIDINE PHOSPHATASE FAMILY PROTEIN-RELATED"/>
    <property type="match status" value="1"/>
</dbReference>
<evidence type="ECO:0008006" key="6">
    <source>
        <dbReference type="Google" id="ProtNLM"/>
    </source>
</evidence>
<dbReference type="SUPFAM" id="SSF53254">
    <property type="entry name" value="Phosphoglycerate mutase-like"/>
    <property type="match status" value="1"/>
</dbReference>
<dbReference type="AlphaFoldDB" id="A0A067KZ89"/>
<keyword evidence="5" id="KW-1185">Reference proteome</keyword>
<evidence type="ECO:0000313" key="4">
    <source>
        <dbReference type="EMBL" id="KDP41526.1"/>
    </source>
</evidence>
<dbReference type="GO" id="GO:0016791">
    <property type="term" value="F:phosphatase activity"/>
    <property type="evidence" value="ECO:0007669"/>
    <property type="project" value="TreeGrafter"/>
</dbReference>